<comment type="function">
    <text evidence="18">Component of the cytochrome c oxidase, the last enzyme in the mitochondrial electron transport chain which drives oxidative phosphorylation. The respiratory chain contains 3 multisubunit complexes succinate dehydrogenase (complex II, CII), ubiquinol-cytochrome c oxidoreductase (cytochrome b-c1 complex, complex III, CIII) and cytochrome c oxidase (complex IV, CIV), that cooperate to transfer electrons derived from NADH and succinate to molecular oxygen, creating an electrochemical gradient over the inner membrane that drives transmembrane transport and the ATP synthase. Cytochrome c oxidase is the component of the respiratory chain that catalyzes the reduction of oxygen to water. Electrons originating from reduced cytochrome c in the intermembrane space (IMS) are transferred via the dinuclear copper A center (CU(A)) of subunit 2 and heme A of subunit 1 to the active site in subunit 1, a binuclear center (BNC) formed by heme A3 and copper B (CU(B)). The BNC reduces molecular oxygen to 2 water molecules using 4 electrons from cytochrome c in the IMS and 4 protons from the mitochondrial matrix.</text>
</comment>
<evidence type="ECO:0000256" key="12">
    <source>
        <dbReference type="ARBA" id="ARBA00022982"/>
    </source>
</evidence>
<dbReference type="InterPro" id="IPR008972">
    <property type="entry name" value="Cupredoxin"/>
</dbReference>
<dbReference type="PANTHER" id="PTHR22888">
    <property type="entry name" value="CYTOCHROME C OXIDASE, SUBUNIT II"/>
    <property type="match status" value="1"/>
</dbReference>
<evidence type="ECO:0000256" key="19">
    <source>
        <dbReference type="SAM" id="Phobius"/>
    </source>
</evidence>
<evidence type="ECO:0000256" key="2">
    <source>
        <dbReference type="ARBA" id="ARBA00007866"/>
    </source>
</evidence>
<keyword evidence="9 18" id="KW-0999">Mitochondrion inner membrane</keyword>
<gene>
    <name evidence="22" type="primary">COX2</name>
</gene>
<dbReference type="AlphaFoldDB" id="A0A8F5DQ76"/>
<keyword evidence="5 18" id="KW-0813">Transport</keyword>
<dbReference type="GO" id="GO:0042773">
    <property type="term" value="P:ATP synthesis coupled electron transport"/>
    <property type="evidence" value="ECO:0007669"/>
    <property type="project" value="TreeGrafter"/>
</dbReference>
<evidence type="ECO:0000256" key="10">
    <source>
        <dbReference type="ARBA" id="ARBA00022842"/>
    </source>
</evidence>
<comment type="subcellular location">
    <subcellularLocation>
        <location evidence="1 18">Mitochondrion inner membrane</location>
        <topology evidence="1 18">Multi-pass membrane protein</topology>
    </subcellularLocation>
</comment>
<feature type="domain" description="Cytochrome oxidase subunit II transmembrane region profile" evidence="21">
    <location>
        <begin position="1"/>
        <end position="91"/>
    </location>
</feature>
<evidence type="ECO:0000256" key="14">
    <source>
        <dbReference type="ARBA" id="ARBA00023008"/>
    </source>
</evidence>
<evidence type="ECO:0000256" key="16">
    <source>
        <dbReference type="ARBA" id="ARBA00023136"/>
    </source>
</evidence>
<keyword evidence="15 18" id="KW-0496">Mitochondrion</keyword>
<evidence type="ECO:0000256" key="3">
    <source>
        <dbReference type="ARBA" id="ARBA00011164"/>
    </source>
</evidence>
<comment type="cofactor">
    <cofactor evidence="18">
        <name>Cu cation</name>
        <dbReference type="ChEBI" id="CHEBI:23378"/>
    </cofactor>
    <text evidence="18">Binds a copper A center.</text>
</comment>
<feature type="domain" description="Cytochrome oxidase subunit II copper A binding" evidence="20">
    <location>
        <begin position="93"/>
        <end position="222"/>
    </location>
</feature>
<geneLocation type="mitochondrion" evidence="22"/>
<dbReference type="InterPro" id="IPR002429">
    <property type="entry name" value="CcO_II-like_C"/>
</dbReference>
<keyword evidence="14 18" id="KW-0186">Copper</keyword>
<evidence type="ECO:0000313" key="22">
    <source>
        <dbReference type="EMBL" id="QXJ80322.1"/>
    </source>
</evidence>
<dbReference type="PANTHER" id="PTHR22888:SF9">
    <property type="entry name" value="CYTOCHROME C OXIDASE SUBUNIT 2"/>
    <property type="match status" value="1"/>
</dbReference>
<proteinExistence type="inferred from homology"/>
<evidence type="ECO:0000256" key="6">
    <source>
        <dbReference type="ARBA" id="ARBA00022660"/>
    </source>
</evidence>
<comment type="subunit">
    <text evidence="3">Component of the cytochrome c oxidase (complex IV, CIV), a multisubunit enzyme composed of a catalytic core of 3 subunits and several supernumerary subunits. The complex exists as a monomer or a dimer and forms supercomplexes (SCs) in the inner mitochondrial membrane with ubiquinol-cytochrome c oxidoreductase (cytochrome b-c1 complex, complex III, CIII).</text>
</comment>
<comment type="catalytic activity">
    <reaction evidence="17">
        <text>4 Fe(II)-[cytochrome c] + O2 + 8 H(+)(in) = 4 Fe(III)-[cytochrome c] + 2 H2O + 4 H(+)(out)</text>
        <dbReference type="Rhea" id="RHEA:11436"/>
        <dbReference type="Rhea" id="RHEA-COMP:10350"/>
        <dbReference type="Rhea" id="RHEA-COMP:14399"/>
        <dbReference type="ChEBI" id="CHEBI:15377"/>
        <dbReference type="ChEBI" id="CHEBI:15378"/>
        <dbReference type="ChEBI" id="CHEBI:15379"/>
        <dbReference type="ChEBI" id="CHEBI:29033"/>
        <dbReference type="ChEBI" id="CHEBI:29034"/>
        <dbReference type="EC" id="7.1.1.9"/>
    </reaction>
    <physiologicalReaction direction="left-to-right" evidence="17">
        <dbReference type="Rhea" id="RHEA:11437"/>
    </physiologicalReaction>
</comment>
<keyword evidence="8 18" id="KW-0479">Metal-binding</keyword>
<comment type="similarity">
    <text evidence="2 18">Belongs to the cytochrome c oxidase subunit 2 family.</text>
</comment>
<name>A0A8F5DQ76_9BILA</name>
<dbReference type="Gene3D" id="2.60.40.420">
    <property type="entry name" value="Cupredoxins - blue copper proteins"/>
    <property type="match status" value="1"/>
</dbReference>
<feature type="transmembrane region" description="Helical" evidence="19">
    <location>
        <begin position="63"/>
        <end position="85"/>
    </location>
</feature>
<keyword evidence="16 18" id="KW-0472">Membrane</keyword>
<evidence type="ECO:0000256" key="13">
    <source>
        <dbReference type="ARBA" id="ARBA00022989"/>
    </source>
</evidence>
<dbReference type="PROSITE" id="PS50999">
    <property type="entry name" value="COX2_TM"/>
    <property type="match status" value="1"/>
</dbReference>
<feature type="transmembrane region" description="Helical" evidence="19">
    <location>
        <begin position="26"/>
        <end position="43"/>
    </location>
</feature>
<organism evidence="22">
    <name type="scientific">Trichuris sp. LO613</name>
    <dbReference type="NCBI Taxonomy" id="2856030"/>
    <lineage>
        <taxon>Eukaryota</taxon>
        <taxon>Metazoa</taxon>
        <taxon>Ecdysozoa</taxon>
        <taxon>Nematoda</taxon>
        <taxon>Enoplea</taxon>
        <taxon>Dorylaimia</taxon>
        <taxon>Trichinellida</taxon>
        <taxon>Trichuridae</taxon>
        <taxon>Trichuris</taxon>
    </lineage>
</organism>
<protein>
    <recommendedName>
        <fullName evidence="4 18">Cytochrome c oxidase subunit 2</fullName>
    </recommendedName>
</protein>
<dbReference type="PROSITE" id="PS00078">
    <property type="entry name" value="COX2"/>
    <property type="match status" value="1"/>
</dbReference>
<evidence type="ECO:0000256" key="8">
    <source>
        <dbReference type="ARBA" id="ARBA00022723"/>
    </source>
</evidence>
<evidence type="ECO:0000256" key="7">
    <source>
        <dbReference type="ARBA" id="ARBA00022692"/>
    </source>
</evidence>
<keyword evidence="12 18" id="KW-0249">Electron transport</keyword>
<dbReference type="InterPro" id="IPR036257">
    <property type="entry name" value="Cyt_c_oxidase_su2_TM_sf"/>
</dbReference>
<dbReference type="InterPro" id="IPR011759">
    <property type="entry name" value="Cyt_c_oxidase_su2_TM_dom"/>
</dbReference>
<keyword evidence="10" id="KW-0460">Magnesium</keyword>
<dbReference type="GO" id="GO:0004129">
    <property type="term" value="F:cytochrome-c oxidase activity"/>
    <property type="evidence" value="ECO:0007669"/>
    <property type="project" value="UniProtKB-EC"/>
</dbReference>
<dbReference type="EMBL" id="MZ229687">
    <property type="protein sequence ID" value="QXJ80322.1"/>
    <property type="molecule type" value="Genomic_DNA"/>
</dbReference>
<dbReference type="PROSITE" id="PS50857">
    <property type="entry name" value="COX2_CUA"/>
    <property type="match status" value="1"/>
</dbReference>
<evidence type="ECO:0000259" key="20">
    <source>
        <dbReference type="PROSITE" id="PS50857"/>
    </source>
</evidence>
<keyword evidence="6 18" id="KW-0679">Respiratory chain</keyword>
<evidence type="ECO:0000256" key="17">
    <source>
        <dbReference type="ARBA" id="ARBA00049512"/>
    </source>
</evidence>
<keyword evidence="13 19" id="KW-1133">Transmembrane helix</keyword>
<keyword evidence="7 18" id="KW-0812">Transmembrane</keyword>
<evidence type="ECO:0000256" key="5">
    <source>
        <dbReference type="ARBA" id="ARBA00022448"/>
    </source>
</evidence>
<dbReference type="InterPro" id="IPR045187">
    <property type="entry name" value="CcO_II"/>
</dbReference>
<evidence type="ECO:0000256" key="1">
    <source>
        <dbReference type="ARBA" id="ARBA00004448"/>
    </source>
</evidence>
<evidence type="ECO:0000256" key="15">
    <source>
        <dbReference type="ARBA" id="ARBA00023128"/>
    </source>
</evidence>
<evidence type="ECO:0000256" key="4">
    <source>
        <dbReference type="ARBA" id="ARBA00015946"/>
    </source>
</evidence>
<evidence type="ECO:0000256" key="11">
    <source>
        <dbReference type="ARBA" id="ARBA00022967"/>
    </source>
</evidence>
<keyword evidence="11" id="KW-1278">Translocase</keyword>
<dbReference type="Gene3D" id="1.10.287.90">
    <property type="match status" value="1"/>
</dbReference>
<evidence type="ECO:0000256" key="9">
    <source>
        <dbReference type="ARBA" id="ARBA00022792"/>
    </source>
</evidence>
<dbReference type="SUPFAM" id="SSF49503">
    <property type="entry name" value="Cupredoxins"/>
    <property type="match status" value="1"/>
</dbReference>
<dbReference type="SUPFAM" id="SSF81464">
    <property type="entry name" value="Cytochrome c oxidase subunit II-like, transmembrane region"/>
    <property type="match status" value="1"/>
</dbReference>
<sequence>MIKWNPLYIQDSVNISMEALTKLSDWIMTMMLMILIGVIWFYLGIIMTKTMTNLIIDHKKIELIWTVIPMMILCFMASISMKTLYAEEPPKQSTPMNLLATGHQWYWEYYYPDFNINFDSFLSEWEENHFRNIECDNRVILPVNTLLRIAVTSSDVIHSWSLPAMGIKMDATPGRIISTSHFSKIPGLTHGFCAELCGVNHSYMPITIEHTSVLLFKNWVKSQSTN</sequence>
<dbReference type="Pfam" id="PF02790">
    <property type="entry name" value="COX2_TM"/>
    <property type="match status" value="1"/>
</dbReference>
<dbReference type="InterPro" id="IPR001505">
    <property type="entry name" value="Copper_CuA"/>
</dbReference>
<dbReference type="GO" id="GO:0005743">
    <property type="term" value="C:mitochondrial inner membrane"/>
    <property type="evidence" value="ECO:0007669"/>
    <property type="project" value="UniProtKB-SubCell"/>
</dbReference>
<dbReference type="GO" id="GO:0005507">
    <property type="term" value="F:copper ion binding"/>
    <property type="evidence" value="ECO:0007669"/>
    <property type="project" value="InterPro"/>
</dbReference>
<reference evidence="22" key="1">
    <citation type="journal article" date="2021" name="Life">
        <title>Mitogenomics and Evolutionary History of Rodent Whipworms (Trichuris spp.) Originating from Three Biogeographic Regions.</title>
        <authorList>
            <person name="Petruzela J."/>
            <person name="Ribas A."/>
            <person name="de Bellocq J.G."/>
        </authorList>
    </citation>
    <scope>NUCLEOTIDE SEQUENCE</scope>
</reference>
<evidence type="ECO:0000256" key="18">
    <source>
        <dbReference type="RuleBase" id="RU000457"/>
    </source>
</evidence>
<accession>A0A8F5DQ76</accession>
<evidence type="ECO:0000259" key="21">
    <source>
        <dbReference type="PROSITE" id="PS50999"/>
    </source>
</evidence>
<dbReference type="PRINTS" id="PR01166">
    <property type="entry name" value="CYCOXIDASEII"/>
</dbReference>
<dbReference type="Pfam" id="PF00116">
    <property type="entry name" value="COX2"/>
    <property type="match status" value="1"/>
</dbReference>